<dbReference type="EMBL" id="SMUV01000063">
    <property type="protein sequence ID" value="TDK48679.1"/>
    <property type="molecule type" value="Genomic_DNA"/>
</dbReference>
<dbReference type="Gene3D" id="3.10.129.10">
    <property type="entry name" value="Hotdog Thioesterase"/>
    <property type="match status" value="1"/>
</dbReference>
<protein>
    <recommendedName>
        <fullName evidence="1">MaoC-like domain-containing protein</fullName>
    </recommendedName>
</protein>
<name>A0A4R5V990_9RHOB</name>
<sequence>MPLIPRRTPVSIDLSDRQSLQHHIGQQIGVSSWHPISQADIDTFGRLTRDEDAMHMDPAWARQHSPFGVTIVYGFQTLSMLTAMINEILDRGSQEAYKLNYGFDRVRLMAPVAVDTPIRGVAKLSKIEDRGPDRFLVTIGMTVEIQGQEKPAVVADWLFMVVNGAEQERRPQMAGSST</sequence>
<comment type="caution">
    <text evidence="2">The sequence shown here is derived from an EMBL/GenBank/DDBJ whole genome shotgun (WGS) entry which is preliminary data.</text>
</comment>
<dbReference type="Pfam" id="PF01575">
    <property type="entry name" value="MaoC_dehydratas"/>
    <property type="match status" value="1"/>
</dbReference>
<dbReference type="InterPro" id="IPR002539">
    <property type="entry name" value="MaoC-like_dom"/>
</dbReference>
<organism evidence="2 3">
    <name type="scientific">Antarcticimicrobium luteum</name>
    <dbReference type="NCBI Taxonomy" id="2547397"/>
    <lineage>
        <taxon>Bacteria</taxon>
        <taxon>Pseudomonadati</taxon>
        <taxon>Pseudomonadota</taxon>
        <taxon>Alphaproteobacteria</taxon>
        <taxon>Rhodobacterales</taxon>
        <taxon>Paracoccaceae</taxon>
        <taxon>Antarcticimicrobium</taxon>
    </lineage>
</organism>
<evidence type="ECO:0000259" key="1">
    <source>
        <dbReference type="Pfam" id="PF01575"/>
    </source>
</evidence>
<dbReference type="PANTHER" id="PTHR42993:SF1">
    <property type="entry name" value="MAOC-LIKE DEHYDRATASE DOMAIN-CONTAINING PROTEIN"/>
    <property type="match status" value="1"/>
</dbReference>
<dbReference type="Proteomes" id="UP000295301">
    <property type="component" value="Unassembled WGS sequence"/>
</dbReference>
<proteinExistence type="predicted"/>
<gene>
    <name evidence="2" type="ORF">E1832_09490</name>
</gene>
<accession>A0A4R5V990</accession>
<feature type="domain" description="MaoC-like" evidence="1">
    <location>
        <begin position="21"/>
        <end position="130"/>
    </location>
</feature>
<dbReference type="InterPro" id="IPR029069">
    <property type="entry name" value="HotDog_dom_sf"/>
</dbReference>
<reference evidence="2 3" key="1">
    <citation type="submission" date="2019-03" db="EMBL/GenBank/DDBJ databases">
        <title>Ruegeria lutea sp. nov., a novel strain, isolated from marine sediment, the Masan Bay, South Korea.</title>
        <authorList>
            <person name="Kim J."/>
            <person name="Kim D.-Y."/>
            <person name="Lee S.-S."/>
        </authorList>
    </citation>
    <scope>NUCLEOTIDE SEQUENCE [LARGE SCALE GENOMIC DNA]</scope>
    <source>
        <strain evidence="2 3">318-1</strain>
    </source>
</reference>
<dbReference type="OrthoDB" id="9801735at2"/>
<dbReference type="AlphaFoldDB" id="A0A4R5V990"/>
<evidence type="ECO:0000313" key="3">
    <source>
        <dbReference type="Proteomes" id="UP000295301"/>
    </source>
</evidence>
<dbReference type="PANTHER" id="PTHR42993">
    <property type="entry name" value="MAOC-LIKE DEHYDRATASE DOMAIN-CONTAINING PROTEIN"/>
    <property type="match status" value="1"/>
</dbReference>
<evidence type="ECO:0000313" key="2">
    <source>
        <dbReference type="EMBL" id="TDK48679.1"/>
    </source>
</evidence>
<keyword evidence="3" id="KW-1185">Reference proteome</keyword>
<dbReference type="SUPFAM" id="SSF54637">
    <property type="entry name" value="Thioesterase/thiol ester dehydrase-isomerase"/>
    <property type="match status" value="1"/>
</dbReference>